<keyword evidence="5" id="KW-1185">Reference proteome</keyword>
<dbReference type="EMBL" id="JAVSOO010000012">
    <property type="protein sequence ID" value="MDT4286571.1"/>
    <property type="molecule type" value="Genomic_DNA"/>
</dbReference>
<dbReference type="EMBL" id="PGWX01000136">
    <property type="protein sequence ID" value="PPJ77386.1"/>
    <property type="molecule type" value="Genomic_DNA"/>
</dbReference>
<keyword evidence="1" id="KW-0812">Transmembrane</keyword>
<keyword evidence="1" id="KW-1133">Transmembrane helix</keyword>
<dbReference type="OMA" id="KWGQIGA"/>
<name>A0A2A1K7L8_STAHA</name>
<feature type="transmembrane region" description="Helical" evidence="1">
    <location>
        <begin position="6"/>
        <end position="37"/>
    </location>
</feature>
<feature type="transmembrane region" description="Helical" evidence="1">
    <location>
        <begin position="49"/>
        <end position="68"/>
    </location>
</feature>
<dbReference type="PANTHER" id="PTHR39165">
    <property type="entry name" value="IG HYPOTHETICAL 17883"/>
    <property type="match status" value="1"/>
</dbReference>
<accession>A0A2A1K7L8</accession>
<feature type="transmembrane region" description="Helical" evidence="1">
    <location>
        <begin position="129"/>
        <end position="156"/>
    </location>
</feature>
<dbReference type="Proteomes" id="UP000238153">
    <property type="component" value="Unassembled WGS sequence"/>
</dbReference>
<reference evidence="3 4" key="1">
    <citation type="submission" date="2017-11" db="EMBL/GenBank/DDBJ databases">
        <authorList>
            <person name="Founou R.C."/>
            <person name="Founou L."/>
            <person name="Allam M."/>
            <person name="Ismail A."/>
            <person name="Essack S.Y."/>
        </authorList>
    </citation>
    <scope>NUCLEOTIDE SEQUENCE [LARGE SCALE GENOMIC DNA]</scope>
    <source>
        <strain evidence="3 4">G811N2B1</strain>
    </source>
</reference>
<keyword evidence="1" id="KW-0472">Membrane</keyword>
<evidence type="ECO:0000313" key="4">
    <source>
        <dbReference type="Proteomes" id="UP000238153"/>
    </source>
</evidence>
<reference evidence="2 5" key="2">
    <citation type="submission" date="2023-08" db="EMBL/GenBank/DDBJ databases">
        <title>Genomic surveillance of Staphylococcus haemolyticus neonatal outbreak in southern France.</title>
        <authorList>
            <person name="Magnan C."/>
            <person name="Morsli M."/>
            <person name="Thiery B."/>
            <person name="Salipante F."/>
            <person name="Attar J."/>
            <person name="Massimo D.M."/>
            <person name="Ory J."/>
            <person name="Pantel A."/>
            <person name="Lavigne J.-P."/>
        </authorList>
    </citation>
    <scope>NUCLEOTIDE SEQUENCE [LARGE SCALE GENOMIC DNA]</scope>
    <source>
        <strain evidence="2 5">NSH026</strain>
    </source>
</reference>
<comment type="caution">
    <text evidence="3">The sequence shown here is derived from an EMBL/GenBank/DDBJ whole genome shotgun (WGS) entry which is preliminary data.</text>
</comment>
<sequence length="162" mass="17992">MEVVLWILILLSFVLAFVGLIKPIIPSVLVLWVGFLIYQFGFSQDGLSWIFYVAMILFTVFILVSDFLMNKYFVNRFGGSKLGEYAALIGVIVGCFVIPPFGIIIVPFIAVLIVELVQDFDFGKALKASIGSVVAFLASSVAQALIMFIMVIWFFIDVFLVG</sequence>
<organism evidence="3 4">
    <name type="scientific">Staphylococcus haemolyticus</name>
    <dbReference type="NCBI Taxonomy" id="1283"/>
    <lineage>
        <taxon>Bacteria</taxon>
        <taxon>Bacillati</taxon>
        <taxon>Bacillota</taxon>
        <taxon>Bacilli</taxon>
        <taxon>Bacillales</taxon>
        <taxon>Staphylococcaceae</taxon>
        <taxon>Staphylococcus</taxon>
    </lineage>
</organism>
<feature type="transmembrane region" description="Helical" evidence="1">
    <location>
        <begin position="88"/>
        <end position="117"/>
    </location>
</feature>
<dbReference type="Pfam" id="PF04306">
    <property type="entry name" value="DUF456"/>
    <property type="match status" value="1"/>
</dbReference>
<gene>
    <name evidence="3" type="ORF">CV019_01580</name>
    <name evidence="2" type="ORF">RO950_06015</name>
</gene>
<dbReference type="RefSeq" id="WP_011276479.1">
    <property type="nucleotide sequence ID" value="NZ_CABMHO010000034.1"/>
</dbReference>
<evidence type="ECO:0000313" key="2">
    <source>
        <dbReference type="EMBL" id="MDT4286571.1"/>
    </source>
</evidence>
<dbReference type="STRING" id="1283.ShL2_02068"/>
<protein>
    <submittedName>
        <fullName evidence="3">DUF456 domain-containing protein</fullName>
    </submittedName>
</protein>
<evidence type="ECO:0000256" key="1">
    <source>
        <dbReference type="SAM" id="Phobius"/>
    </source>
</evidence>
<dbReference type="AlphaFoldDB" id="A0A2A1K7L8"/>
<dbReference type="InterPro" id="IPR007403">
    <property type="entry name" value="DUF456"/>
</dbReference>
<dbReference type="PANTHER" id="PTHR39165:SF1">
    <property type="entry name" value="DUF456 DOMAIN-CONTAINING PROTEIN"/>
    <property type="match status" value="1"/>
</dbReference>
<dbReference type="KEGG" id="shh:ShL2_02068"/>
<proteinExistence type="predicted"/>
<evidence type="ECO:0000313" key="5">
    <source>
        <dbReference type="Proteomes" id="UP001269271"/>
    </source>
</evidence>
<dbReference type="Proteomes" id="UP001269271">
    <property type="component" value="Unassembled WGS sequence"/>
</dbReference>
<evidence type="ECO:0000313" key="3">
    <source>
        <dbReference type="EMBL" id="PPJ77386.1"/>
    </source>
</evidence>